<reference evidence="2 3" key="1">
    <citation type="submission" date="2024-05" db="EMBL/GenBank/DDBJ databases">
        <title>Culex pipiens pipiens assembly and annotation.</title>
        <authorList>
            <person name="Alout H."/>
            <person name="Durand T."/>
        </authorList>
    </citation>
    <scope>NUCLEOTIDE SEQUENCE [LARGE SCALE GENOMIC DNA]</scope>
    <source>
        <strain evidence="2">HA-2024</strain>
        <tissue evidence="2">Whole body</tissue>
    </source>
</reference>
<evidence type="ECO:0000313" key="2">
    <source>
        <dbReference type="EMBL" id="KAL1380490.1"/>
    </source>
</evidence>
<evidence type="ECO:0000256" key="1">
    <source>
        <dbReference type="SAM" id="MobiDB-lite"/>
    </source>
</evidence>
<comment type="caution">
    <text evidence="2">The sequence shown here is derived from an EMBL/GenBank/DDBJ whole genome shotgun (WGS) entry which is preliminary data.</text>
</comment>
<protein>
    <submittedName>
        <fullName evidence="2">Uncharacterized protein</fullName>
    </submittedName>
</protein>
<accession>A0ABD1CW69</accession>
<feature type="non-terminal residue" evidence="2">
    <location>
        <position position="1"/>
    </location>
</feature>
<evidence type="ECO:0000313" key="3">
    <source>
        <dbReference type="Proteomes" id="UP001562425"/>
    </source>
</evidence>
<dbReference type="Proteomes" id="UP001562425">
    <property type="component" value="Unassembled WGS sequence"/>
</dbReference>
<name>A0ABD1CW69_CULPP</name>
<gene>
    <name evidence="2" type="ORF">pipiens_000461</name>
</gene>
<proteinExistence type="predicted"/>
<organism evidence="2 3">
    <name type="scientific">Culex pipiens pipiens</name>
    <name type="common">Northern house mosquito</name>
    <dbReference type="NCBI Taxonomy" id="38569"/>
    <lineage>
        <taxon>Eukaryota</taxon>
        <taxon>Metazoa</taxon>
        <taxon>Ecdysozoa</taxon>
        <taxon>Arthropoda</taxon>
        <taxon>Hexapoda</taxon>
        <taxon>Insecta</taxon>
        <taxon>Pterygota</taxon>
        <taxon>Neoptera</taxon>
        <taxon>Endopterygota</taxon>
        <taxon>Diptera</taxon>
        <taxon>Nematocera</taxon>
        <taxon>Culicoidea</taxon>
        <taxon>Culicidae</taxon>
        <taxon>Culicinae</taxon>
        <taxon>Culicini</taxon>
        <taxon>Culex</taxon>
        <taxon>Culex</taxon>
    </lineage>
</organism>
<sequence length="47" mass="4955">SRPSRGDTAQLSQLFAPAGPERPEADQLPADALPGSVGHVDTQVRCR</sequence>
<dbReference type="EMBL" id="JBEHCU010009102">
    <property type="protein sequence ID" value="KAL1380490.1"/>
    <property type="molecule type" value="Genomic_DNA"/>
</dbReference>
<dbReference type="AlphaFoldDB" id="A0ABD1CW69"/>
<feature type="non-terminal residue" evidence="2">
    <location>
        <position position="47"/>
    </location>
</feature>
<feature type="region of interest" description="Disordered" evidence="1">
    <location>
        <begin position="1"/>
        <end position="47"/>
    </location>
</feature>
<feature type="compositionally biased region" description="Polar residues" evidence="1">
    <location>
        <begin position="1"/>
        <end position="13"/>
    </location>
</feature>
<keyword evidence="3" id="KW-1185">Reference proteome</keyword>